<protein>
    <submittedName>
        <fullName evidence="1">Uncharacterized protein</fullName>
    </submittedName>
</protein>
<proteinExistence type="predicted"/>
<reference evidence="1" key="1">
    <citation type="submission" date="2023-07" db="EMBL/GenBank/DDBJ databases">
        <title>draft genome sequence of fig (Ficus carica).</title>
        <authorList>
            <person name="Takahashi T."/>
            <person name="Nishimura K."/>
        </authorList>
    </citation>
    <scope>NUCLEOTIDE SEQUENCE</scope>
</reference>
<evidence type="ECO:0000313" key="1">
    <source>
        <dbReference type="EMBL" id="GMN40804.1"/>
    </source>
</evidence>
<dbReference type="EMBL" id="BTGU01000011">
    <property type="protein sequence ID" value="GMN40804.1"/>
    <property type="molecule type" value="Genomic_DNA"/>
</dbReference>
<sequence>MWAGYLQGYVVVHVVQHQICRFCTGRWCCRTTNATLQDNKFGICVREEEKISPVPKIGEEETERVVATVAKTNDKER</sequence>
<name>A0AA87ZVR4_FICCA</name>
<keyword evidence="2" id="KW-1185">Reference proteome</keyword>
<gene>
    <name evidence="1" type="ORF">TIFTF001_010017</name>
</gene>
<dbReference type="AlphaFoldDB" id="A0AA87ZVR4"/>
<dbReference type="Proteomes" id="UP001187192">
    <property type="component" value="Unassembled WGS sequence"/>
</dbReference>
<accession>A0AA87ZVR4</accession>
<dbReference type="Gramene" id="FCD_00015407-RA">
    <property type="protein sequence ID" value="FCD_00015407-RA:cds"/>
    <property type="gene ID" value="FCD_00015407"/>
</dbReference>
<evidence type="ECO:0000313" key="2">
    <source>
        <dbReference type="Proteomes" id="UP001187192"/>
    </source>
</evidence>
<comment type="caution">
    <text evidence="1">The sequence shown here is derived from an EMBL/GenBank/DDBJ whole genome shotgun (WGS) entry which is preliminary data.</text>
</comment>
<organism evidence="1 2">
    <name type="scientific">Ficus carica</name>
    <name type="common">Common fig</name>
    <dbReference type="NCBI Taxonomy" id="3494"/>
    <lineage>
        <taxon>Eukaryota</taxon>
        <taxon>Viridiplantae</taxon>
        <taxon>Streptophyta</taxon>
        <taxon>Embryophyta</taxon>
        <taxon>Tracheophyta</taxon>
        <taxon>Spermatophyta</taxon>
        <taxon>Magnoliopsida</taxon>
        <taxon>eudicotyledons</taxon>
        <taxon>Gunneridae</taxon>
        <taxon>Pentapetalae</taxon>
        <taxon>rosids</taxon>
        <taxon>fabids</taxon>
        <taxon>Rosales</taxon>
        <taxon>Moraceae</taxon>
        <taxon>Ficeae</taxon>
        <taxon>Ficus</taxon>
    </lineage>
</organism>